<dbReference type="GO" id="GO:0034451">
    <property type="term" value="C:centriolar satellite"/>
    <property type="evidence" value="ECO:0007669"/>
    <property type="project" value="UniProtKB-SubCell"/>
</dbReference>
<dbReference type="CDD" id="cd22959">
    <property type="entry name" value="DD_C11orf49"/>
    <property type="match status" value="1"/>
</dbReference>
<feature type="region of interest" description="Disordered" evidence="9">
    <location>
        <begin position="276"/>
        <end position="307"/>
    </location>
</feature>
<name>A0AAD9QQC3_ACRCE</name>
<keyword evidence="3" id="KW-0597">Phosphoprotein</keyword>
<organism evidence="10 11">
    <name type="scientific">Acropora cervicornis</name>
    <name type="common">Staghorn coral</name>
    <dbReference type="NCBI Taxonomy" id="6130"/>
    <lineage>
        <taxon>Eukaryota</taxon>
        <taxon>Metazoa</taxon>
        <taxon>Cnidaria</taxon>
        <taxon>Anthozoa</taxon>
        <taxon>Hexacorallia</taxon>
        <taxon>Scleractinia</taxon>
        <taxon>Astrocoeniina</taxon>
        <taxon>Acroporidae</taxon>
        <taxon>Acropora</taxon>
    </lineage>
</organism>
<protein>
    <recommendedName>
        <fullName evidence="7">Centriolar satellite-associated tubulin polyglutamylase complex regulator 1</fullName>
    </recommendedName>
</protein>
<dbReference type="GO" id="GO:0005874">
    <property type="term" value="C:microtubule"/>
    <property type="evidence" value="ECO:0007669"/>
    <property type="project" value="UniProtKB-KW"/>
</dbReference>
<keyword evidence="2" id="KW-0963">Cytoplasm</keyword>
<reference evidence="10" key="2">
    <citation type="journal article" date="2023" name="Science">
        <title>Genomic signatures of disease resistance in endangered staghorn corals.</title>
        <authorList>
            <person name="Vollmer S.V."/>
            <person name="Selwyn J.D."/>
            <person name="Despard B.A."/>
            <person name="Roesel C.L."/>
        </authorList>
    </citation>
    <scope>NUCLEOTIDE SEQUENCE</scope>
    <source>
        <strain evidence="10">K2</strain>
    </source>
</reference>
<evidence type="ECO:0000256" key="3">
    <source>
        <dbReference type="ARBA" id="ARBA00022553"/>
    </source>
</evidence>
<proteinExistence type="inferred from homology"/>
<reference evidence="10" key="1">
    <citation type="journal article" date="2023" name="G3 (Bethesda)">
        <title>Whole genome assembly and annotation of the endangered Caribbean coral Acropora cervicornis.</title>
        <authorList>
            <person name="Selwyn J.D."/>
            <person name="Vollmer S.V."/>
        </authorList>
    </citation>
    <scope>NUCLEOTIDE SEQUENCE</scope>
    <source>
        <strain evidence="10">K2</strain>
    </source>
</reference>
<comment type="subcellular location">
    <subcellularLocation>
        <location evidence="1">Cytoplasm</location>
        <location evidence="1">Cytoskeleton</location>
        <location evidence="1">Microtubule organizing center</location>
        <location evidence="1">Centrosome</location>
        <location evidence="1">Centriolar satellite</location>
    </subcellularLocation>
</comment>
<dbReference type="Proteomes" id="UP001249851">
    <property type="component" value="Unassembled WGS sequence"/>
</dbReference>
<accession>A0AAD9QQC3</accession>
<dbReference type="EMBL" id="JARQWQ010000019">
    <property type="protein sequence ID" value="KAK2565436.1"/>
    <property type="molecule type" value="Genomic_DNA"/>
</dbReference>
<comment type="function">
    <text evidence="8">Regulator of the tubulin polyglutamylase complex (TPGC) that controls cytoskeletal organization, nuclear shape, and cilium disassembly by balancing microtubule and actin assembly. Regulates the assembly and stability of the TPGC and thereby modulates polyglutamylation of the microtubule, which antagonizes MAP4 binding.</text>
</comment>
<evidence type="ECO:0000256" key="5">
    <source>
        <dbReference type="ARBA" id="ARBA00023212"/>
    </source>
</evidence>
<comment type="similarity">
    <text evidence="6">Belongs to the CSTPP1 family.</text>
</comment>
<evidence type="ECO:0000256" key="1">
    <source>
        <dbReference type="ARBA" id="ARBA00004607"/>
    </source>
</evidence>
<dbReference type="AlphaFoldDB" id="A0AAD9QQC3"/>
<evidence type="ECO:0000256" key="4">
    <source>
        <dbReference type="ARBA" id="ARBA00022701"/>
    </source>
</evidence>
<dbReference type="InterPro" id="IPR038968">
    <property type="entry name" value="CSTPP1"/>
</dbReference>
<dbReference type="Gene3D" id="1.20.890.10">
    <property type="entry name" value="cAMP-dependent protein kinase regulatory subunit, dimerization-anchoring domain"/>
    <property type="match status" value="1"/>
</dbReference>
<gene>
    <name evidence="10" type="ORF">P5673_010497</name>
</gene>
<keyword evidence="5" id="KW-0206">Cytoskeleton</keyword>
<evidence type="ECO:0000256" key="6">
    <source>
        <dbReference type="ARBA" id="ARBA00033750"/>
    </source>
</evidence>
<evidence type="ECO:0000256" key="7">
    <source>
        <dbReference type="ARBA" id="ARBA00033769"/>
    </source>
</evidence>
<sequence length="307" mass="34599">MSGESDRFSLSAEQYLAKYHVLTYLQDGIAQLLEHREENPRVVPARFLSDYFKSVVQGNHTLFREYSYIQKTPHNKASFIRVFWKCFRHIGRNGDLLSAKEYRSLICLLCPDFPLELVQKTARIILMEDAVDCLMSFPDFLYAFQTQFFYEEFIEKLNSSYQALMSGTYRPGQIVIAVPTLSVPFQHKSQAAVSTAQDEVQGNSTSDGVDVHSFLEAALQIIHTSNDVFSCPPVHLIKDLVSSVDRVTFYGFLISLAKHEGVNTIIASLPDKSAVMEETDQELNSPAQRPKSSRPKSAMAVAVQKGP</sequence>
<keyword evidence="4" id="KW-0493">Microtubule</keyword>
<evidence type="ECO:0000256" key="2">
    <source>
        <dbReference type="ARBA" id="ARBA00022490"/>
    </source>
</evidence>
<dbReference type="PANTHER" id="PTHR34252">
    <property type="entry name" value="UPF0705 PROTEIN C11ORF49"/>
    <property type="match status" value="1"/>
</dbReference>
<evidence type="ECO:0000256" key="9">
    <source>
        <dbReference type="SAM" id="MobiDB-lite"/>
    </source>
</evidence>
<evidence type="ECO:0000313" key="11">
    <source>
        <dbReference type="Proteomes" id="UP001249851"/>
    </source>
</evidence>
<comment type="caution">
    <text evidence="10">The sequence shown here is derived from an EMBL/GenBank/DDBJ whole genome shotgun (WGS) entry which is preliminary data.</text>
</comment>
<evidence type="ECO:0000313" key="10">
    <source>
        <dbReference type="EMBL" id="KAK2565436.1"/>
    </source>
</evidence>
<dbReference type="PANTHER" id="PTHR34252:SF1">
    <property type="entry name" value="CENTRIOLAR SATELLITE-ASSOCIATED TUBULIN POLYGLUTAMYLASE COMPLEX REGULATOR 1"/>
    <property type="match status" value="1"/>
</dbReference>
<keyword evidence="11" id="KW-1185">Reference proteome</keyword>
<evidence type="ECO:0000256" key="8">
    <source>
        <dbReference type="ARBA" id="ARBA00045673"/>
    </source>
</evidence>